<feature type="domain" description="Ig-like" evidence="5">
    <location>
        <begin position="30"/>
        <end position="119"/>
    </location>
</feature>
<evidence type="ECO:0000313" key="6">
    <source>
        <dbReference type="Ensembl" id="ENSNPEP00000007890.1"/>
    </source>
</evidence>
<dbReference type="InterPro" id="IPR013783">
    <property type="entry name" value="Ig-like_fold"/>
</dbReference>
<comment type="subcellular location">
    <subcellularLocation>
        <location evidence="1">Cytoplasm</location>
    </subcellularLocation>
</comment>
<dbReference type="PROSITE" id="PS50835">
    <property type="entry name" value="IG_LIKE"/>
    <property type="match status" value="1"/>
</dbReference>
<dbReference type="Ensembl" id="ENSNPET00000008091.1">
    <property type="protein sequence ID" value="ENSNPEP00000007890.1"/>
    <property type="gene ID" value="ENSNPEG00000005924.1"/>
</dbReference>
<dbReference type="Gene3D" id="2.60.40.10">
    <property type="entry name" value="Immunoglobulins"/>
    <property type="match status" value="1"/>
</dbReference>
<evidence type="ECO:0000256" key="3">
    <source>
        <dbReference type="ARBA" id="ARBA00022553"/>
    </source>
</evidence>
<proteinExistence type="predicted"/>
<protein>
    <recommendedName>
        <fullName evidence="5">Ig-like domain-containing protein</fullName>
    </recommendedName>
</protein>
<accession>A0A8C6Z5R4</accession>
<dbReference type="InterPro" id="IPR007110">
    <property type="entry name" value="Ig-like_dom"/>
</dbReference>
<dbReference type="Pfam" id="PF07679">
    <property type="entry name" value="I-set"/>
    <property type="match status" value="1"/>
</dbReference>
<keyword evidence="3" id="KW-0597">Phosphoprotein</keyword>
<evidence type="ECO:0000259" key="5">
    <source>
        <dbReference type="PROSITE" id="PS50835"/>
    </source>
</evidence>
<evidence type="ECO:0000313" key="7">
    <source>
        <dbReference type="Proteomes" id="UP000694420"/>
    </source>
</evidence>
<dbReference type="SUPFAM" id="SSF48726">
    <property type="entry name" value="Immunoglobulin"/>
    <property type="match status" value="1"/>
</dbReference>
<name>A0A8C6Z5R4_NOTPE</name>
<dbReference type="FunFam" id="2.60.40.10:FF:001002">
    <property type="entry name" value="obscurin-like protein 1 isoform X2"/>
    <property type="match status" value="1"/>
</dbReference>
<dbReference type="InterPro" id="IPR052385">
    <property type="entry name" value="Obscurin/Obscurin-like_Reg"/>
</dbReference>
<organism evidence="6 7">
    <name type="scientific">Nothoprocta perdicaria</name>
    <name type="common">Chilean tinamou</name>
    <name type="synonym">Crypturus perdicarius</name>
    <dbReference type="NCBI Taxonomy" id="30464"/>
    <lineage>
        <taxon>Eukaryota</taxon>
        <taxon>Metazoa</taxon>
        <taxon>Chordata</taxon>
        <taxon>Craniata</taxon>
        <taxon>Vertebrata</taxon>
        <taxon>Euteleostomi</taxon>
        <taxon>Archelosauria</taxon>
        <taxon>Archosauria</taxon>
        <taxon>Dinosauria</taxon>
        <taxon>Saurischia</taxon>
        <taxon>Theropoda</taxon>
        <taxon>Coelurosauria</taxon>
        <taxon>Aves</taxon>
        <taxon>Palaeognathae</taxon>
        <taxon>Tinamiformes</taxon>
        <taxon>Tinamidae</taxon>
        <taxon>Nothoprocta</taxon>
    </lineage>
</organism>
<dbReference type="Proteomes" id="UP000694420">
    <property type="component" value="Unplaced"/>
</dbReference>
<dbReference type="PANTHER" id="PTHR35971:SF5">
    <property type="entry name" value="OBSCURIN LIKE CYTOSKELETAL ADAPTOR 1"/>
    <property type="match status" value="1"/>
</dbReference>
<evidence type="ECO:0000256" key="4">
    <source>
        <dbReference type="ARBA" id="ARBA00023157"/>
    </source>
</evidence>
<evidence type="ECO:0000256" key="1">
    <source>
        <dbReference type="ARBA" id="ARBA00004496"/>
    </source>
</evidence>
<keyword evidence="4" id="KW-1015">Disulfide bond</keyword>
<keyword evidence="7" id="KW-1185">Reference proteome</keyword>
<dbReference type="PANTHER" id="PTHR35971">
    <property type="entry name" value="SI:DKEY-31G6.6"/>
    <property type="match status" value="1"/>
</dbReference>
<dbReference type="InterPro" id="IPR013098">
    <property type="entry name" value="Ig_I-set"/>
</dbReference>
<reference evidence="6" key="2">
    <citation type="submission" date="2025-09" db="UniProtKB">
        <authorList>
            <consortium name="Ensembl"/>
        </authorList>
    </citation>
    <scope>IDENTIFICATION</scope>
</reference>
<evidence type="ECO:0000256" key="2">
    <source>
        <dbReference type="ARBA" id="ARBA00022490"/>
    </source>
</evidence>
<dbReference type="GO" id="GO:0005737">
    <property type="term" value="C:cytoplasm"/>
    <property type="evidence" value="ECO:0007669"/>
    <property type="project" value="UniProtKB-SubCell"/>
</dbReference>
<keyword evidence="2" id="KW-0963">Cytoplasm</keyword>
<reference evidence="6" key="1">
    <citation type="submission" date="2025-08" db="UniProtKB">
        <authorList>
            <consortium name="Ensembl"/>
        </authorList>
    </citation>
    <scope>IDENTIFICATION</scope>
</reference>
<dbReference type="InterPro" id="IPR036179">
    <property type="entry name" value="Ig-like_dom_sf"/>
</dbReference>
<sequence length="141" mass="15409">VRCHSGCSAVWTGLHGMAPAQSQTLHKAQPSVQLTAALVLPDPPVRILERDALPTRRHCRALEDLVLEVQLSQAHGELKWYKDGEKLQDTGRVRLEENGARRSLVVLGATRRDAGEYLCDTGDDSVIFCVTVSGERAGDPL</sequence>
<dbReference type="AlphaFoldDB" id="A0A8C6Z5R4"/>